<gene>
    <name evidence="3" type="ORF">FJ657_09300</name>
</gene>
<feature type="domain" description="ChlI/MoxR AAA lid" evidence="2">
    <location>
        <begin position="239"/>
        <end position="292"/>
    </location>
</feature>
<dbReference type="GO" id="GO:0005524">
    <property type="term" value="F:ATP binding"/>
    <property type="evidence" value="ECO:0007669"/>
    <property type="project" value="InterPro"/>
</dbReference>
<dbReference type="EMBL" id="VHQG01000002">
    <property type="protein sequence ID" value="TPW76616.1"/>
    <property type="molecule type" value="Genomic_DNA"/>
</dbReference>
<sequence length="311" mass="34021">MSAAFARKVVGQQALRTSIMTALVAGGHILLESVPGLAKSTAAGTLATAVQAEFRRIQCTPDLLPSDILGTQIYDAPNSRFVTQLGPVHANIVLLDEINRSSAKTQSAMLEAMQERQTSIGGTIYPLPEPFLVIATQNPIEQEGTYLLPEAQLDRFLLKEVLDYPNPADEFEILRRIDSGVFDRDDHDPDPLTLDDVRFIQEAGQKVFVADQVRQYLIAIVQATRNPASVINADWARLVDYGASPRASIAFLQAARALALLQGRGYVIPEDVKQLSRRVLGHRVVLTFEADALEVTSWQIIDAIVAAIPTP</sequence>
<evidence type="ECO:0000313" key="4">
    <source>
        <dbReference type="Proteomes" id="UP000316252"/>
    </source>
</evidence>
<proteinExistence type="predicted"/>
<evidence type="ECO:0000259" key="2">
    <source>
        <dbReference type="Pfam" id="PF17863"/>
    </source>
</evidence>
<evidence type="ECO:0000259" key="1">
    <source>
        <dbReference type="Pfam" id="PF07726"/>
    </source>
</evidence>
<protein>
    <submittedName>
        <fullName evidence="3">AAA family ATPase</fullName>
    </submittedName>
</protein>
<dbReference type="InterPro" id="IPR041628">
    <property type="entry name" value="ChlI/MoxR_AAA_lid"/>
</dbReference>
<dbReference type="Gene3D" id="1.10.8.80">
    <property type="entry name" value="Magnesium chelatase subunit I, C-Terminal domain"/>
    <property type="match status" value="1"/>
</dbReference>
<dbReference type="Pfam" id="PF17863">
    <property type="entry name" value="AAA_lid_2"/>
    <property type="match status" value="1"/>
</dbReference>
<evidence type="ECO:0000313" key="3">
    <source>
        <dbReference type="EMBL" id="TPW76616.1"/>
    </source>
</evidence>
<dbReference type="InterPro" id="IPR027417">
    <property type="entry name" value="P-loop_NTPase"/>
</dbReference>
<dbReference type="Proteomes" id="UP000316252">
    <property type="component" value="Unassembled WGS sequence"/>
</dbReference>
<dbReference type="PANTHER" id="PTHR42759">
    <property type="entry name" value="MOXR FAMILY PROTEIN"/>
    <property type="match status" value="1"/>
</dbReference>
<comment type="caution">
    <text evidence="3">The sequence shown here is derived from an EMBL/GenBank/DDBJ whole genome shotgun (WGS) entry which is preliminary data.</text>
</comment>
<keyword evidence="4" id="KW-1185">Reference proteome</keyword>
<dbReference type="InterPro" id="IPR011703">
    <property type="entry name" value="ATPase_AAA-3"/>
</dbReference>
<name>A0A506Y262_9MICO</name>
<dbReference type="AlphaFoldDB" id="A0A506Y262"/>
<dbReference type="Pfam" id="PF07726">
    <property type="entry name" value="AAA_3"/>
    <property type="match status" value="1"/>
</dbReference>
<dbReference type="SUPFAM" id="SSF52540">
    <property type="entry name" value="P-loop containing nucleoside triphosphate hydrolases"/>
    <property type="match status" value="1"/>
</dbReference>
<reference evidence="3 4" key="1">
    <citation type="submission" date="2019-06" db="EMBL/GenBank/DDBJ databases">
        <authorList>
            <person name="Li F."/>
        </authorList>
    </citation>
    <scope>NUCLEOTIDE SEQUENCE [LARGE SCALE GENOMIC DNA]</scope>
    <source>
        <strain evidence="3 4">10F1D-1</strain>
    </source>
</reference>
<organism evidence="3 4">
    <name type="scientific">Schumannella soli</name>
    <dbReference type="NCBI Taxonomy" id="2590779"/>
    <lineage>
        <taxon>Bacteria</taxon>
        <taxon>Bacillati</taxon>
        <taxon>Actinomycetota</taxon>
        <taxon>Actinomycetes</taxon>
        <taxon>Micrococcales</taxon>
        <taxon>Microbacteriaceae</taxon>
        <taxon>Schumannella</taxon>
    </lineage>
</organism>
<dbReference type="PANTHER" id="PTHR42759:SF1">
    <property type="entry name" value="MAGNESIUM-CHELATASE SUBUNIT CHLD"/>
    <property type="match status" value="1"/>
</dbReference>
<dbReference type="InterPro" id="IPR050764">
    <property type="entry name" value="CbbQ/NirQ/NorQ/GpvN"/>
</dbReference>
<accession>A0A506Y262</accession>
<dbReference type="PIRSF" id="PIRSF002849">
    <property type="entry name" value="AAA_ATPase_chaperone_MoxR_prd"/>
    <property type="match status" value="1"/>
</dbReference>
<dbReference type="Gene3D" id="3.40.50.300">
    <property type="entry name" value="P-loop containing nucleotide triphosphate hydrolases"/>
    <property type="match status" value="1"/>
</dbReference>
<dbReference type="OrthoDB" id="9808397at2"/>
<feature type="domain" description="ATPase AAA-3" evidence="1">
    <location>
        <begin position="28"/>
        <end position="158"/>
    </location>
</feature>
<dbReference type="GO" id="GO:0016887">
    <property type="term" value="F:ATP hydrolysis activity"/>
    <property type="evidence" value="ECO:0007669"/>
    <property type="project" value="InterPro"/>
</dbReference>